<feature type="compositionally biased region" description="Low complexity" evidence="1">
    <location>
        <begin position="366"/>
        <end position="381"/>
    </location>
</feature>
<proteinExistence type="predicted"/>
<evidence type="ECO:0000313" key="3">
    <source>
        <dbReference type="Proteomes" id="UP000294933"/>
    </source>
</evidence>
<dbReference type="AlphaFoldDB" id="A0A4Y7QD60"/>
<name>A0A4Y7QD60_9AGAM</name>
<keyword evidence="3" id="KW-1185">Reference proteome</keyword>
<sequence length="498" mass="55533">MPAHELTAKLDVADLESSGISMKPSWQRAQREQRYSRAEEALARSLRRCSYESSEHDLQIRALERATALLATRAREAHERAAELRKRLSEADLDNADYAELKKQRWLEEHREAVAQQEEKEAIQRLQSMTQTRGATVPQGYTDVSTSSAPARTRREENLALFLRSSPTLRPLHNHSPSHSFAMSSQFDISHRRQTLSDVSTLQLQASLDTSAALRRSMAREGHNRTKSLPNGDEIRGKSSQAESLGTPGRRPRLSIKRLPNNKPLSAVFEDDDREQHSAKSPMLSPPWSQYKPIPPVPRHLTRRLRKESSGSGNVRILPRAVARPAEDIVASVNRKGVALPSYAIGLMDEFAQDLSLSLDLTTPSLTTSSASPVSSDSLPTVSPANSVRGAPDRWKLRRSLFSVHIPSRRSIDPVAPLPVTSPGSEEDDHAPDPIRRRAKVLPSTRNWDLMQIGVAPDDVHDISRSTDLHDAKSTRTAASKRVVDKVRQGFMMFGRKS</sequence>
<dbReference type="VEuPathDB" id="FungiDB:BD410DRAFT_784662"/>
<evidence type="ECO:0000313" key="2">
    <source>
        <dbReference type="EMBL" id="TDL25627.1"/>
    </source>
</evidence>
<evidence type="ECO:0000256" key="1">
    <source>
        <dbReference type="SAM" id="MobiDB-lite"/>
    </source>
</evidence>
<dbReference type="Proteomes" id="UP000294933">
    <property type="component" value="Unassembled WGS sequence"/>
</dbReference>
<feature type="region of interest" description="Disordered" evidence="1">
    <location>
        <begin position="217"/>
        <end position="294"/>
    </location>
</feature>
<accession>A0A4Y7QD60</accession>
<dbReference type="OrthoDB" id="3254613at2759"/>
<feature type="region of interest" description="Disordered" evidence="1">
    <location>
        <begin position="413"/>
        <end position="434"/>
    </location>
</feature>
<reference evidence="2 3" key="1">
    <citation type="submission" date="2018-06" db="EMBL/GenBank/DDBJ databases">
        <title>A transcriptomic atlas of mushroom development highlights an independent origin of complex multicellularity.</title>
        <authorList>
            <consortium name="DOE Joint Genome Institute"/>
            <person name="Krizsan K."/>
            <person name="Almasi E."/>
            <person name="Merenyi Z."/>
            <person name="Sahu N."/>
            <person name="Viragh M."/>
            <person name="Koszo T."/>
            <person name="Mondo S."/>
            <person name="Kiss B."/>
            <person name="Balint B."/>
            <person name="Kues U."/>
            <person name="Barry K."/>
            <person name="Hegedus J.C."/>
            <person name="Henrissat B."/>
            <person name="Johnson J."/>
            <person name="Lipzen A."/>
            <person name="Ohm R."/>
            <person name="Nagy I."/>
            <person name="Pangilinan J."/>
            <person name="Yan J."/>
            <person name="Xiong Y."/>
            <person name="Grigoriev I.V."/>
            <person name="Hibbett D.S."/>
            <person name="Nagy L.G."/>
        </authorList>
    </citation>
    <scope>NUCLEOTIDE SEQUENCE [LARGE SCALE GENOMIC DNA]</scope>
    <source>
        <strain evidence="2 3">SZMC22713</strain>
    </source>
</reference>
<organism evidence="2 3">
    <name type="scientific">Rickenella mellea</name>
    <dbReference type="NCBI Taxonomy" id="50990"/>
    <lineage>
        <taxon>Eukaryota</taxon>
        <taxon>Fungi</taxon>
        <taxon>Dikarya</taxon>
        <taxon>Basidiomycota</taxon>
        <taxon>Agaricomycotina</taxon>
        <taxon>Agaricomycetes</taxon>
        <taxon>Hymenochaetales</taxon>
        <taxon>Rickenellaceae</taxon>
        <taxon>Rickenella</taxon>
    </lineage>
</organism>
<feature type="region of interest" description="Disordered" evidence="1">
    <location>
        <begin position="366"/>
        <end position="390"/>
    </location>
</feature>
<dbReference type="EMBL" id="ML170163">
    <property type="protein sequence ID" value="TDL25627.1"/>
    <property type="molecule type" value="Genomic_DNA"/>
</dbReference>
<protein>
    <submittedName>
        <fullName evidence="2">Uncharacterized protein</fullName>
    </submittedName>
</protein>
<gene>
    <name evidence="2" type="ORF">BD410DRAFT_784662</name>
</gene>
<feature type="region of interest" description="Disordered" evidence="1">
    <location>
        <begin position="131"/>
        <end position="153"/>
    </location>
</feature>